<dbReference type="Pfam" id="PF18628">
    <property type="entry name" value="P2_N"/>
    <property type="match status" value="1"/>
</dbReference>
<gene>
    <name evidence="3" type="ORF">EZMO1_2545</name>
</gene>
<evidence type="ECO:0000259" key="1">
    <source>
        <dbReference type="Pfam" id="PF18628"/>
    </source>
</evidence>
<dbReference type="EMBL" id="CP013251">
    <property type="protein sequence ID" value="AMO56624.1"/>
    <property type="molecule type" value="Genomic_DNA"/>
</dbReference>
<dbReference type="Gene3D" id="2.60.120.730">
    <property type="match status" value="2"/>
</dbReference>
<evidence type="ECO:0000259" key="2">
    <source>
        <dbReference type="Pfam" id="PF25513"/>
    </source>
</evidence>
<dbReference type="InterPro" id="IPR053751">
    <property type="entry name" value="Viral_Major_Capsid_sf"/>
</dbReference>
<reference evidence="3 4" key="1">
    <citation type="journal article" date="2016" name="Front. Microbiol.">
        <title>Genomic Insight into the Host-Endosymbiont Relationship of Endozoicomonas montiporae CL-33(T) with its Coral Host.</title>
        <authorList>
            <person name="Ding J.-Y."/>
            <person name="Shiu J.-H."/>
            <person name="Chen W.-M."/>
            <person name="Chiang Y.-R."/>
            <person name="Tang S.-L."/>
        </authorList>
    </citation>
    <scope>NUCLEOTIDE SEQUENCE [LARGE SCALE GENOMIC DNA]</scope>
    <source>
        <strain evidence="3 4">CL-33</strain>
    </source>
</reference>
<protein>
    <submittedName>
        <fullName evidence="3">Uncharacterized protein</fullName>
    </submittedName>
</protein>
<dbReference type="PATRIC" id="fig|570277.3.peg.2725"/>
<evidence type="ECO:0000313" key="4">
    <source>
        <dbReference type="Proteomes" id="UP000071065"/>
    </source>
</evidence>
<evidence type="ECO:0000313" key="3">
    <source>
        <dbReference type="EMBL" id="AMO56624.1"/>
    </source>
</evidence>
<dbReference type="AlphaFoldDB" id="A0A142BCZ8"/>
<dbReference type="InterPro" id="IPR041377">
    <property type="entry name" value="P2_N"/>
</dbReference>
<sequence>MSFTRPLKVSQITNVGANQTATLGLPVGAMTYESVNMKLTDIDKSAVTEIHVKANSKPIQSYKSVADLEAIQKFYGYHVASDEIELTFKRKHFTSAAQARVFNMGVYDLNTAQIEFNIGAATGSPAIDAYAPRYSHTKNGQVHADANGLGSITKVRNFTYGATAAGDFEIENLPKEMFLQALHLKSDKIEKVRIEVNGQTIWELSKARMQDYLKRSGRNPQSGWYHVDWMTDNELGNQVSLQGLSDFRLILEMSGADTIVAYTEYLSGLGGI</sequence>
<organism evidence="3 4">
    <name type="scientific">Endozoicomonas montiporae CL-33</name>
    <dbReference type="NCBI Taxonomy" id="570277"/>
    <lineage>
        <taxon>Bacteria</taxon>
        <taxon>Pseudomonadati</taxon>
        <taxon>Pseudomonadota</taxon>
        <taxon>Gammaproteobacteria</taxon>
        <taxon>Oceanospirillales</taxon>
        <taxon>Endozoicomonadaceae</taxon>
        <taxon>Endozoicomonas</taxon>
    </lineage>
</organism>
<dbReference type="Pfam" id="PF25513">
    <property type="entry name" value="P2_C"/>
    <property type="match status" value="1"/>
</dbReference>
<name>A0A142BCZ8_9GAMM</name>
<dbReference type="Proteomes" id="UP000071065">
    <property type="component" value="Chromosome"/>
</dbReference>
<dbReference type="InterPro" id="IPR057915">
    <property type="entry name" value="P2_C"/>
</dbReference>
<dbReference type="OrthoDB" id="6194061at2"/>
<proteinExistence type="predicted"/>
<accession>A0A142BCZ8</accession>
<feature type="domain" description="Viral coat protein P2 N-terminal" evidence="1">
    <location>
        <begin position="6"/>
        <end position="131"/>
    </location>
</feature>
<dbReference type="KEGG" id="emp:EZMO1_2545"/>
<feature type="domain" description="Viral coat protein P2 C-terminal" evidence="2">
    <location>
        <begin position="152"/>
        <end position="268"/>
    </location>
</feature>
<dbReference type="STRING" id="570277.EZMO1_2545"/>
<dbReference type="RefSeq" id="WP_145912583.1">
    <property type="nucleotide sequence ID" value="NZ_CP013251.1"/>
</dbReference>